<dbReference type="PANTHER" id="PTHR43537">
    <property type="entry name" value="TRANSCRIPTIONAL REGULATOR, GNTR FAMILY"/>
    <property type="match status" value="1"/>
</dbReference>
<feature type="region of interest" description="Disordered" evidence="4">
    <location>
        <begin position="1"/>
        <end position="23"/>
    </location>
</feature>
<dbReference type="InterPro" id="IPR011711">
    <property type="entry name" value="GntR_C"/>
</dbReference>
<evidence type="ECO:0000313" key="6">
    <source>
        <dbReference type="EMBL" id="GGE32701.1"/>
    </source>
</evidence>
<name>A0A917A764_9RHOB</name>
<keyword evidence="7" id="KW-1185">Reference proteome</keyword>
<dbReference type="GO" id="GO:0003700">
    <property type="term" value="F:DNA-binding transcription factor activity"/>
    <property type="evidence" value="ECO:0007669"/>
    <property type="project" value="InterPro"/>
</dbReference>
<keyword evidence="3" id="KW-0804">Transcription</keyword>
<evidence type="ECO:0000313" key="7">
    <source>
        <dbReference type="Proteomes" id="UP000612855"/>
    </source>
</evidence>
<dbReference type="Pfam" id="PF07729">
    <property type="entry name" value="FCD"/>
    <property type="match status" value="1"/>
</dbReference>
<evidence type="ECO:0000256" key="1">
    <source>
        <dbReference type="ARBA" id="ARBA00023015"/>
    </source>
</evidence>
<dbReference type="AlphaFoldDB" id="A0A917A764"/>
<comment type="caution">
    <text evidence="6">The sequence shown here is derived from an EMBL/GenBank/DDBJ whole genome shotgun (WGS) entry which is preliminary data.</text>
</comment>
<gene>
    <name evidence="6" type="ORF">GCM10011360_20680</name>
</gene>
<evidence type="ECO:0000259" key="5">
    <source>
        <dbReference type="PROSITE" id="PS50949"/>
    </source>
</evidence>
<dbReference type="EMBL" id="BMFJ01000001">
    <property type="protein sequence ID" value="GGE32701.1"/>
    <property type="molecule type" value="Genomic_DNA"/>
</dbReference>
<dbReference type="SUPFAM" id="SSF46785">
    <property type="entry name" value="Winged helix' DNA-binding domain"/>
    <property type="match status" value="1"/>
</dbReference>
<proteinExistence type="predicted"/>
<dbReference type="Proteomes" id="UP000612855">
    <property type="component" value="Unassembled WGS sequence"/>
</dbReference>
<organism evidence="6 7">
    <name type="scientific">Primorskyibacter flagellatus</name>
    <dbReference type="NCBI Taxonomy" id="1387277"/>
    <lineage>
        <taxon>Bacteria</taxon>
        <taxon>Pseudomonadati</taxon>
        <taxon>Pseudomonadota</taxon>
        <taxon>Alphaproteobacteria</taxon>
        <taxon>Rhodobacterales</taxon>
        <taxon>Roseobacteraceae</taxon>
        <taxon>Primorskyibacter</taxon>
    </lineage>
</organism>
<dbReference type="PANTHER" id="PTHR43537:SF45">
    <property type="entry name" value="GNTR FAMILY REGULATORY PROTEIN"/>
    <property type="match status" value="1"/>
</dbReference>
<dbReference type="InterPro" id="IPR036390">
    <property type="entry name" value="WH_DNA-bd_sf"/>
</dbReference>
<evidence type="ECO:0000256" key="2">
    <source>
        <dbReference type="ARBA" id="ARBA00023125"/>
    </source>
</evidence>
<dbReference type="SUPFAM" id="SSF48008">
    <property type="entry name" value="GntR ligand-binding domain-like"/>
    <property type="match status" value="1"/>
</dbReference>
<dbReference type="SMART" id="SM00345">
    <property type="entry name" value="HTH_GNTR"/>
    <property type="match status" value="1"/>
</dbReference>
<dbReference type="PROSITE" id="PS50949">
    <property type="entry name" value="HTH_GNTR"/>
    <property type="match status" value="1"/>
</dbReference>
<sequence>MPNDMTRTQQRRRQPLRRGSASSALHDSLRDRILNLDLVPGQSISRSAIAAEYQVSLTPVRDALIKLEEEGLIDTFPQSKTEVSRIDVHHAQETHFLRLALELEIVRRLAMNAPGATFHEARSVLAQQVAAREVNDLSAFVRLDSNFHYALYEAAGVDSLFTLIQSRSGHIDRLRKLNLPDPGKSQSILDCHSRILDALEAGDADTACAVLREHLSGTLAMVDEIRARTPGYFVA</sequence>
<accession>A0A917A764</accession>
<dbReference type="Pfam" id="PF00392">
    <property type="entry name" value="GntR"/>
    <property type="match status" value="1"/>
</dbReference>
<keyword evidence="1" id="KW-0805">Transcription regulation</keyword>
<reference evidence="7" key="1">
    <citation type="journal article" date="2019" name="Int. J. Syst. Evol. Microbiol.">
        <title>The Global Catalogue of Microorganisms (GCM) 10K type strain sequencing project: providing services to taxonomists for standard genome sequencing and annotation.</title>
        <authorList>
            <consortium name="The Broad Institute Genomics Platform"/>
            <consortium name="The Broad Institute Genome Sequencing Center for Infectious Disease"/>
            <person name="Wu L."/>
            <person name="Ma J."/>
        </authorList>
    </citation>
    <scope>NUCLEOTIDE SEQUENCE [LARGE SCALE GENOMIC DNA]</scope>
    <source>
        <strain evidence="7">CGMCC 1.12664</strain>
    </source>
</reference>
<dbReference type="InterPro" id="IPR036388">
    <property type="entry name" value="WH-like_DNA-bd_sf"/>
</dbReference>
<dbReference type="Gene3D" id="1.10.10.10">
    <property type="entry name" value="Winged helix-like DNA-binding domain superfamily/Winged helix DNA-binding domain"/>
    <property type="match status" value="1"/>
</dbReference>
<dbReference type="InterPro" id="IPR000524">
    <property type="entry name" value="Tscrpt_reg_HTH_GntR"/>
</dbReference>
<dbReference type="GO" id="GO:0003677">
    <property type="term" value="F:DNA binding"/>
    <property type="evidence" value="ECO:0007669"/>
    <property type="project" value="UniProtKB-KW"/>
</dbReference>
<dbReference type="InterPro" id="IPR008920">
    <property type="entry name" value="TF_FadR/GntR_C"/>
</dbReference>
<evidence type="ECO:0000256" key="4">
    <source>
        <dbReference type="SAM" id="MobiDB-lite"/>
    </source>
</evidence>
<dbReference type="SMART" id="SM00895">
    <property type="entry name" value="FCD"/>
    <property type="match status" value="1"/>
</dbReference>
<evidence type="ECO:0000256" key="3">
    <source>
        <dbReference type="ARBA" id="ARBA00023163"/>
    </source>
</evidence>
<keyword evidence="2" id="KW-0238">DNA-binding</keyword>
<protein>
    <submittedName>
        <fullName evidence="6">Transcriptional regulator</fullName>
    </submittedName>
</protein>
<dbReference type="Gene3D" id="1.20.120.530">
    <property type="entry name" value="GntR ligand-binding domain-like"/>
    <property type="match status" value="1"/>
</dbReference>
<feature type="domain" description="HTH gntR-type" evidence="5">
    <location>
        <begin position="19"/>
        <end position="86"/>
    </location>
</feature>